<dbReference type="PANTHER" id="PTHR14969:SF13">
    <property type="entry name" value="AT30094P"/>
    <property type="match status" value="1"/>
</dbReference>
<name>A0A142VZ39_9SPHN</name>
<reference evidence="3 4" key="2">
    <citation type="journal article" date="2016" name="Genome Announc.">
        <title>Complete Genome Sequence of Sphingopyxis terrae Strain 203-1 (NBRC 111660), a Polyethylene Glycol Degrader.</title>
        <authorList>
            <person name="Ohtsubo Y."/>
            <person name="Nonoyama S."/>
            <person name="Nagata Y."/>
            <person name="Numata M."/>
            <person name="Tsuchikane K."/>
            <person name="Hosoyama A."/>
            <person name="Yamazoe A."/>
            <person name="Tsuda M."/>
            <person name="Fujita N."/>
            <person name="Kawai F."/>
        </authorList>
    </citation>
    <scope>NUCLEOTIDE SEQUENCE [LARGE SCALE GENOMIC DNA]</scope>
    <source>
        <strain evidence="3 4">203-1</strain>
    </source>
</reference>
<dbReference type="PANTHER" id="PTHR14969">
    <property type="entry name" value="SPHINGOSINE-1-PHOSPHATE PHOSPHOHYDROLASE"/>
    <property type="match status" value="1"/>
</dbReference>
<dbReference type="CDD" id="cd03394">
    <property type="entry name" value="PAP2_like_5"/>
    <property type="match status" value="1"/>
</dbReference>
<gene>
    <name evidence="3" type="ORF">AOA14_10220</name>
</gene>
<protein>
    <submittedName>
        <fullName evidence="3">Phospholipid phosphatase</fullName>
    </submittedName>
</protein>
<keyword evidence="1" id="KW-0732">Signal</keyword>
<evidence type="ECO:0000313" key="3">
    <source>
        <dbReference type="EMBL" id="AMU94979.1"/>
    </source>
</evidence>
<dbReference type="Gene3D" id="1.20.144.10">
    <property type="entry name" value="Phosphatidic acid phosphatase type 2/haloperoxidase"/>
    <property type="match status" value="1"/>
</dbReference>
<evidence type="ECO:0000259" key="2">
    <source>
        <dbReference type="SMART" id="SM00014"/>
    </source>
</evidence>
<dbReference type="RefSeq" id="WP_062901713.1">
    <property type="nucleotide sequence ID" value="NZ_CP013342.1"/>
</dbReference>
<dbReference type="SMART" id="SM00014">
    <property type="entry name" value="acidPPc"/>
    <property type="match status" value="1"/>
</dbReference>
<dbReference type="Proteomes" id="UP000076234">
    <property type="component" value="Chromosome"/>
</dbReference>
<dbReference type="InterPro" id="IPR000326">
    <property type="entry name" value="PAP2/HPO"/>
</dbReference>
<dbReference type="InterPro" id="IPR036938">
    <property type="entry name" value="PAP2/HPO_sf"/>
</dbReference>
<evidence type="ECO:0000313" key="4">
    <source>
        <dbReference type="Proteomes" id="UP000076234"/>
    </source>
</evidence>
<reference evidence="4" key="1">
    <citation type="submission" date="2015-11" db="EMBL/GenBank/DDBJ databases">
        <title>Complete genome sequence of a polyethylene glycol-degrading strain Sphingopyxis terrae strain 203-1 (NBRC 15098).</title>
        <authorList>
            <person name="Yoshiyuki O."/>
            <person name="Shouta N."/>
            <person name="Nagata Y."/>
            <person name="Numata M."/>
            <person name="Tsuchikane K."/>
            <person name="Hosoyama A."/>
            <person name="Yamazoe A."/>
            <person name="Tsuda M."/>
            <person name="Fujita N."/>
            <person name="Kawai F."/>
        </authorList>
    </citation>
    <scope>NUCLEOTIDE SEQUENCE [LARGE SCALE GENOMIC DNA]</scope>
    <source>
        <strain evidence="4">203-1</strain>
    </source>
</reference>
<sequence length="183" mass="18959">MTKRAFIPALSCAIFLTAATTPPAHAGEKTWNDAGSITRDALVIAAFGVPLAQSDWDGTLQAGGSLVAAAGVTAGLKQAFPERRPDGSDNKGFPSGHTSVSFAAAATLQNRYGWKVGLPAQALATFVGLSRVEARKHHVHDVLVGAAIGEASGFLITRRASDRVQVFPWADAGGGGVAMTMRF</sequence>
<dbReference type="KEGG" id="ster:AOA14_10220"/>
<proteinExistence type="predicted"/>
<dbReference type="EMBL" id="CP013342">
    <property type="protein sequence ID" value="AMU94979.1"/>
    <property type="molecule type" value="Genomic_DNA"/>
</dbReference>
<feature type="domain" description="Phosphatidic acid phosphatase type 2/haloperoxidase" evidence="2">
    <location>
        <begin position="62"/>
        <end position="157"/>
    </location>
</feature>
<dbReference type="SUPFAM" id="SSF48317">
    <property type="entry name" value="Acid phosphatase/Vanadium-dependent haloperoxidase"/>
    <property type="match status" value="1"/>
</dbReference>
<dbReference type="STRING" id="1219058.AOA14_10220"/>
<feature type="signal peptide" evidence="1">
    <location>
        <begin position="1"/>
        <end position="26"/>
    </location>
</feature>
<organism evidence="3 4">
    <name type="scientific">Sphingopyxis terrae subsp. terrae NBRC 15098</name>
    <dbReference type="NCBI Taxonomy" id="1219058"/>
    <lineage>
        <taxon>Bacteria</taxon>
        <taxon>Pseudomonadati</taxon>
        <taxon>Pseudomonadota</taxon>
        <taxon>Alphaproteobacteria</taxon>
        <taxon>Sphingomonadales</taxon>
        <taxon>Sphingomonadaceae</taxon>
        <taxon>Sphingopyxis</taxon>
    </lineage>
</organism>
<evidence type="ECO:0000256" key="1">
    <source>
        <dbReference type="SAM" id="SignalP"/>
    </source>
</evidence>
<dbReference type="AlphaFoldDB" id="A0A142VZ39"/>
<accession>A0A142VZ39</accession>
<feature type="chain" id="PRO_5007502441" evidence="1">
    <location>
        <begin position="27"/>
        <end position="183"/>
    </location>
</feature>
<dbReference type="Pfam" id="PF01569">
    <property type="entry name" value="PAP2"/>
    <property type="match status" value="1"/>
</dbReference>